<accession>A0AAD4FAV5</accession>
<reference evidence="1" key="1">
    <citation type="submission" date="2021-07" db="EMBL/GenBank/DDBJ databases">
        <title>Genome Resource of American Ginseng Black Spot Pathogen Alternaria panax.</title>
        <authorList>
            <person name="Qiu C."/>
            <person name="Wang W."/>
            <person name="Liu Z."/>
        </authorList>
    </citation>
    <scope>NUCLEOTIDE SEQUENCE</scope>
    <source>
        <strain evidence="1">BNCC115425</strain>
    </source>
</reference>
<evidence type="ECO:0000313" key="1">
    <source>
        <dbReference type="EMBL" id="KAG9186548.1"/>
    </source>
</evidence>
<gene>
    <name evidence="1" type="ORF">G6011_09656</name>
</gene>
<comment type="caution">
    <text evidence="1">The sequence shown here is derived from an EMBL/GenBank/DDBJ whole genome shotgun (WGS) entry which is preliminary data.</text>
</comment>
<name>A0AAD4FAV5_9PLEO</name>
<protein>
    <submittedName>
        <fullName evidence="1">Uncharacterized protein</fullName>
    </submittedName>
</protein>
<evidence type="ECO:0000313" key="2">
    <source>
        <dbReference type="Proteomes" id="UP001199106"/>
    </source>
</evidence>
<organism evidence="1 2">
    <name type="scientific">Alternaria panax</name>
    <dbReference type="NCBI Taxonomy" id="48097"/>
    <lineage>
        <taxon>Eukaryota</taxon>
        <taxon>Fungi</taxon>
        <taxon>Dikarya</taxon>
        <taxon>Ascomycota</taxon>
        <taxon>Pezizomycotina</taxon>
        <taxon>Dothideomycetes</taxon>
        <taxon>Pleosporomycetidae</taxon>
        <taxon>Pleosporales</taxon>
        <taxon>Pleosporineae</taxon>
        <taxon>Pleosporaceae</taxon>
        <taxon>Alternaria</taxon>
        <taxon>Alternaria sect. Panax</taxon>
    </lineage>
</organism>
<proteinExistence type="predicted"/>
<dbReference type="EMBL" id="JAANER010000008">
    <property type="protein sequence ID" value="KAG9186548.1"/>
    <property type="molecule type" value="Genomic_DNA"/>
</dbReference>
<keyword evidence="2" id="KW-1185">Reference proteome</keyword>
<dbReference type="AlphaFoldDB" id="A0AAD4FAV5"/>
<sequence>MPTINDPSIALGKDFTKLSEPENFTKWTKIVTKPNALAFLTIEQTANARNTTQKTVPDNRQFRISVYNTRPNKRKDYDQTSCSAHALLHAAVEPSIWTEIENPLSPACAMKAIIKNINSKTPYEDLIQRARVSIYSVWTCIPENPTQIRQFLM</sequence>
<dbReference type="Proteomes" id="UP001199106">
    <property type="component" value="Unassembled WGS sequence"/>
</dbReference>